<keyword evidence="1" id="KW-0812">Transmembrane</keyword>
<feature type="transmembrane region" description="Helical" evidence="1">
    <location>
        <begin position="65"/>
        <end position="84"/>
    </location>
</feature>
<dbReference type="Proteomes" id="UP000008204">
    <property type="component" value="Chromosome"/>
</dbReference>
<sequence length="140" mass="16578">MIFLFKKPLLISLSIMIVIPLGLLCKFYQGWGHKWVNDYGAAIWYEIFWCLLFLYFFSTQKAIKVIPIVVFIITCLLEVLQLWHPPILVLIRSNLMGKLLLGTTFSWWDFPHYLVGSLLGWLWLKTIWQLTSPINYRKVI</sequence>
<name>B7JY35_RIPO1</name>
<dbReference type="OrthoDB" id="512727at2"/>
<keyword evidence="1" id="KW-0472">Membrane</keyword>
<feature type="transmembrane region" description="Helical" evidence="1">
    <location>
        <begin position="41"/>
        <end position="58"/>
    </location>
</feature>
<feature type="transmembrane region" description="Helical" evidence="1">
    <location>
        <begin position="9"/>
        <end position="29"/>
    </location>
</feature>
<evidence type="ECO:0000256" key="1">
    <source>
        <dbReference type="SAM" id="Phobius"/>
    </source>
</evidence>
<dbReference type="STRING" id="41431.PCC8801_1961"/>
<dbReference type="KEGG" id="cyp:PCC8801_1961"/>
<evidence type="ECO:0000313" key="3">
    <source>
        <dbReference type="Proteomes" id="UP000008204"/>
    </source>
</evidence>
<dbReference type="EMBL" id="CP001287">
    <property type="protein sequence ID" value="ACK65999.1"/>
    <property type="molecule type" value="Genomic_DNA"/>
</dbReference>
<gene>
    <name evidence="2" type="ordered locus">PCC8801_1961</name>
</gene>
<proteinExistence type="predicted"/>
<organism evidence="2 3">
    <name type="scientific">Rippkaea orientalis (strain PCC 8801 / RF-1)</name>
    <name type="common">Cyanothece sp. (strain PCC 8801)</name>
    <dbReference type="NCBI Taxonomy" id="41431"/>
    <lineage>
        <taxon>Bacteria</taxon>
        <taxon>Bacillati</taxon>
        <taxon>Cyanobacteriota</taxon>
        <taxon>Cyanophyceae</taxon>
        <taxon>Oscillatoriophycideae</taxon>
        <taxon>Chroococcales</taxon>
        <taxon>Aphanothecaceae</taxon>
        <taxon>Rippkaea</taxon>
        <taxon>Rippkaea orientalis</taxon>
    </lineage>
</organism>
<dbReference type="InterPro" id="IPR021257">
    <property type="entry name" value="DUF2809"/>
</dbReference>
<feature type="transmembrane region" description="Helical" evidence="1">
    <location>
        <begin position="104"/>
        <end position="124"/>
    </location>
</feature>
<evidence type="ECO:0008006" key="4">
    <source>
        <dbReference type="Google" id="ProtNLM"/>
    </source>
</evidence>
<dbReference type="HOGENOM" id="CLU_133181_2_2_3"/>
<dbReference type="AlphaFoldDB" id="B7JY35"/>
<dbReference type="eggNOG" id="ENOG5032R9D">
    <property type="taxonomic scope" value="Bacteria"/>
</dbReference>
<keyword evidence="3" id="KW-1185">Reference proteome</keyword>
<accession>B7JY35</accession>
<dbReference type="Pfam" id="PF10990">
    <property type="entry name" value="DUF2809"/>
    <property type="match status" value="1"/>
</dbReference>
<evidence type="ECO:0000313" key="2">
    <source>
        <dbReference type="EMBL" id="ACK65999.1"/>
    </source>
</evidence>
<reference evidence="3" key="1">
    <citation type="journal article" date="2011" name="MBio">
        <title>Novel metabolic attributes of the genus Cyanothece, comprising a group of unicellular nitrogen-fixing Cyanobacteria.</title>
        <authorList>
            <person name="Bandyopadhyay A."/>
            <person name="Elvitigala T."/>
            <person name="Welsh E."/>
            <person name="Stockel J."/>
            <person name="Liberton M."/>
            <person name="Min H."/>
            <person name="Sherman L.A."/>
            <person name="Pakrasi H.B."/>
        </authorList>
    </citation>
    <scope>NUCLEOTIDE SEQUENCE [LARGE SCALE GENOMIC DNA]</scope>
    <source>
        <strain evidence="3">PCC 8801</strain>
    </source>
</reference>
<protein>
    <recommendedName>
        <fullName evidence="4">DUF2809 domain-containing protein</fullName>
    </recommendedName>
</protein>
<keyword evidence="1" id="KW-1133">Transmembrane helix</keyword>